<reference evidence="1" key="1">
    <citation type="submission" date="2021-01" db="EMBL/GenBank/DDBJ databases">
        <authorList>
            <consortium name="Genoscope - CEA"/>
            <person name="William W."/>
        </authorList>
    </citation>
    <scope>NUCLEOTIDE SEQUENCE</scope>
</reference>
<protein>
    <submittedName>
        <fullName evidence="1">Uncharacterized protein</fullName>
    </submittedName>
</protein>
<organism evidence="1 2">
    <name type="scientific">Paramecium primaurelia</name>
    <dbReference type="NCBI Taxonomy" id="5886"/>
    <lineage>
        <taxon>Eukaryota</taxon>
        <taxon>Sar</taxon>
        <taxon>Alveolata</taxon>
        <taxon>Ciliophora</taxon>
        <taxon>Intramacronucleata</taxon>
        <taxon>Oligohymenophorea</taxon>
        <taxon>Peniculida</taxon>
        <taxon>Parameciidae</taxon>
        <taxon>Paramecium</taxon>
    </lineage>
</organism>
<keyword evidence="2" id="KW-1185">Reference proteome</keyword>
<proteinExistence type="predicted"/>
<accession>A0A8S1PD71</accession>
<name>A0A8S1PD71_PARPR</name>
<sequence length="806" mass="94396">MIKRNLRLPEFTTKNIKNLIINQFTGQLIKQVKILNPQKSCLLSVDEVRQTTLNVKFHLMNLTCINLTLILIKQEKITLLNCKFTENILLITKTSEQLGVLVRISEQEQKMVFSNIHSENNIQHSYIQDISFISSSTILLITPYSTVEMITNGENSNLILIIKSVSIIDSQILVFFSQHLNWGFSYDDQVQLEDFYESYSNIFQRRSGIYKKFKDLFGQFICKQHLSTIRKRFLSDKSFGSLELMNSKFVNCKTFTKNSENQIYKQITLRQKIPLAEMKEDALILSLPEQKYLEVIFVDDTFLKIPVSLTSSSLLLFIQFANVQITYSYSGYLEEIVDLKRIEVSNLKKKNYLIQIDQKNVIMQNYIYRNIFNYGFFQIVSVVNQQYLQIGHQKFCYVVRSNFQYNTEKKIFRVKLHQKKYLQKMQQNHDFVEILKDKLEVLLNSVYKCSQNLEIPEKKKQSHSIIFKDNQWKIIVDYNFQQRSSVYFTLFIFQTFKMEKIIVQVAKVASFKLQILTKADSMNLIYIGNSTFKNNTYGQFGFVVMLSLDQKSNQIQNKNRILQSVQIIDNINTEVIILNNVFIENKATYGGALFQNEYINQQFLERPASLSIMIVQKLQLYNSLITHNCPNVGGGLYLEKYQLKDLKILKNYLRNNKAQKFGDTLAENFSQLTINEEHQLLWTKRITTNNESVLDQIIFNNYTIGSNTYKYIMVSNGQIVSDYKFYDEITQCFINYNFSLRIIPQNKQYDRIKNLTGSQCLIRSCQIINSKSGEYNSHLINLKSVLFNETTQITIQIPILCISIQI</sequence>
<dbReference type="PANTHER" id="PTHR11319:SF35">
    <property type="entry name" value="OUTER MEMBRANE PROTEIN PMPC-RELATED"/>
    <property type="match status" value="1"/>
</dbReference>
<evidence type="ECO:0000313" key="2">
    <source>
        <dbReference type="Proteomes" id="UP000688137"/>
    </source>
</evidence>
<dbReference type="PANTHER" id="PTHR11319">
    <property type="entry name" value="G PROTEIN-COUPLED RECEPTOR-RELATED"/>
    <property type="match status" value="1"/>
</dbReference>
<evidence type="ECO:0000313" key="1">
    <source>
        <dbReference type="EMBL" id="CAD8100874.1"/>
    </source>
</evidence>
<gene>
    <name evidence="1" type="ORF">PPRIM_AZ9-3.1.T1130142</name>
</gene>
<dbReference type="AlphaFoldDB" id="A0A8S1PD71"/>
<dbReference type="Proteomes" id="UP000688137">
    <property type="component" value="Unassembled WGS sequence"/>
</dbReference>
<comment type="caution">
    <text evidence="1">The sequence shown here is derived from an EMBL/GenBank/DDBJ whole genome shotgun (WGS) entry which is preliminary data.</text>
</comment>
<dbReference type="EMBL" id="CAJJDM010000116">
    <property type="protein sequence ID" value="CAD8100874.1"/>
    <property type="molecule type" value="Genomic_DNA"/>
</dbReference>